<comment type="caution">
    <text evidence="2">The sequence shown here is derived from an EMBL/GenBank/DDBJ whole genome shotgun (WGS) entry which is preliminary data.</text>
</comment>
<proteinExistence type="predicted"/>
<name>A0ABN7VBQ2_GIGMA</name>
<dbReference type="Gene3D" id="3.30.420.10">
    <property type="entry name" value="Ribonuclease H-like superfamily/Ribonuclease H"/>
    <property type="match status" value="1"/>
</dbReference>
<dbReference type="Proteomes" id="UP000789901">
    <property type="component" value="Unassembled WGS sequence"/>
</dbReference>
<protein>
    <submittedName>
        <fullName evidence="2">20375_t:CDS:1</fullName>
    </submittedName>
</protein>
<gene>
    <name evidence="2" type="ORF">GMARGA_LOCUS16645</name>
</gene>
<keyword evidence="3" id="KW-1185">Reference proteome</keyword>
<reference evidence="2 3" key="1">
    <citation type="submission" date="2021-06" db="EMBL/GenBank/DDBJ databases">
        <authorList>
            <person name="Kallberg Y."/>
            <person name="Tangrot J."/>
            <person name="Rosling A."/>
        </authorList>
    </citation>
    <scope>NUCLEOTIDE SEQUENCE [LARGE SCALE GENOMIC DNA]</scope>
    <source>
        <strain evidence="2 3">120-4 pot B 10/14</strain>
    </source>
</reference>
<evidence type="ECO:0000313" key="2">
    <source>
        <dbReference type="EMBL" id="CAG8753340.1"/>
    </source>
</evidence>
<organism evidence="2 3">
    <name type="scientific">Gigaspora margarita</name>
    <dbReference type="NCBI Taxonomy" id="4874"/>
    <lineage>
        <taxon>Eukaryota</taxon>
        <taxon>Fungi</taxon>
        <taxon>Fungi incertae sedis</taxon>
        <taxon>Mucoromycota</taxon>
        <taxon>Glomeromycotina</taxon>
        <taxon>Glomeromycetes</taxon>
        <taxon>Diversisporales</taxon>
        <taxon>Gigasporaceae</taxon>
        <taxon>Gigaspora</taxon>
    </lineage>
</organism>
<feature type="non-terminal residue" evidence="2">
    <location>
        <position position="1"/>
    </location>
</feature>
<evidence type="ECO:0000256" key="1">
    <source>
        <dbReference type="SAM" id="MobiDB-lite"/>
    </source>
</evidence>
<evidence type="ECO:0000313" key="3">
    <source>
        <dbReference type="Proteomes" id="UP000789901"/>
    </source>
</evidence>
<feature type="region of interest" description="Disordered" evidence="1">
    <location>
        <begin position="1"/>
        <end position="20"/>
    </location>
</feature>
<sequence>VESSKTRMLATNLKSPGGQDKRVISERDKRALVRIANTNRGALLAVITNELNLQLGTTLTNRTTRKYLHDLAFKWTNEWQMVVFSDESRFCLHKSDSHARTWRRVNEKDCINSTVTTPVMFWGCFSWWGVGLLVEVKVNMNSDSYVDVLVKHFIPWANSLLEKYPNEIELIF</sequence>
<accession>A0ABN7VBQ2</accession>
<dbReference type="EMBL" id="CAJVQB010012173">
    <property type="protein sequence ID" value="CAG8753340.1"/>
    <property type="molecule type" value="Genomic_DNA"/>
</dbReference>
<dbReference type="InterPro" id="IPR036397">
    <property type="entry name" value="RNaseH_sf"/>
</dbReference>